<evidence type="ECO:0000256" key="1">
    <source>
        <dbReference type="ARBA" id="ARBA00000402"/>
    </source>
</evidence>
<evidence type="ECO:0000313" key="26">
    <source>
        <dbReference type="EMBL" id="ALC40593.1"/>
    </source>
</evidence>
<dbReference type="GO" id="GO:0042781">
    <property type="term" value="F:3'-tRNA processing endoribonuclease activity"/>
    <property type="evidence" value="ECO:0007669"/>
    <property type="project" value="UniProtKB-EC"/>
</dbReference>
<evidence type="ECO:0000256" key="20">
    <source>
        <dbReference type="ARBA" id="ARBA00032104"/>
    </source>
</evidence>
<dbReference type="AlphaFoldDB" id="A0A0M3QUF9"/>
<reference evidence="26 27" key="1">
    <citation type="submission" date="2015-08" db="EMBL/GenBank/DDBJ databases">
        <title>Ancestral chromatin configuration constrains chromatin evolution on differentiating sex chromosomes in Drosophila.</title>
        <authorList>
            <person name="Zhou Q."/>
            <person name="Bachtrog D."/>
        </authorList>
    </citation>
    <scope>NUCLEOTIDE SEQUENCE [LARGE SCALE GENOMIC DNA]</scope>
    <source>
        <tissue evidence="26">Whole larvae</tissue>
    </source>
</reference>
<evidence type="ECO:0000256" key="7">
    <source>
        <dbReference type="ARBA" id="ARBA00013357"/>
    </source>
</evidence>
<evidence type="ECO:0000256" key="8">
    <source>
        <dbReference type="ARBA" id="ARBA00022553"/>
    </source>
</evidence>
<evidence type="ECO:0000256" key="13">
    <source>
        <dbReference type="ARBA" id="ARBA00022801"/>
    </source>
</evidence>
<dbReference type="Pfam" id="PF13691">
    <property type="entry name" value="Lactamase_B_4"/>
    <property type="match status" value="1"/>
</dbReference>
<comment type="subcellular location">
    <subcellularLocation>
        <location evidence="4">Mitochondrion matrix</location>
    </subcellularLocation>
    <subcellularLocation>
        <location evidence="3">Nucleus</location>
    </subcellularLocation>
</comment>
<dbReference type="SMR" id="A0A0M3QUF9"/>
<dbReference type="OMA" id="INYICQL"/>
<evidence type="ECO:0000256" key="14">
    <source>
        <dbReference type="ARBA" id="ARBA00022833"/>
    </source>
</evidence>
<dbReference type="STRING" id="30019.A0A0M3QUF9"/>
<dbReference type="SUPFAM" id="SSF56281">
    <property type="entry name" value="Metallo-hydrolase/oxidoreductase"/>
    <property type="match status" value="2"/>
</dbReference>
<evidence type="ECO:0000256" key="23">
    <source>
        <dbReference type="ARBA" id="ARBA00047136"/>
    </source>
</evidence>
<evidence type="ECO:0000256" key="9">
    <source>
        <dbReference type="ARBA" id="ARBA00022694"/>
    </source>
</evidence>
<evidence type="ECO:0000256" key="17">
    <source>
        <dbReference type="ARBA" id="ARBA00023242"/>
    </source>
</evidence>
<dbReference type="CDD" id="cd07718">
    <property type="entry name" value="RNaseZ_ELAC1_ELAC2-C-term-like_MBL-fold"/>
    <property type="match status" value="1"/>
</dbReference>
<comment type="subunit">
    <text evidence="23">Homodimer. Interacts with PTCD1.</text>
</comment>
<keyword evidence="9" id="KW-0819">tRNA processing</keyword>
<keyword evidence="12" id="KW-0255">Endonuclease</keyword>
<evidence type="ECO:0000256" key="4">
    <source>
        <dbReference type="ARBA" id="ARBA00004305"/>
    </source>
</evidence>
<keyword evidence="14" id="KW-0862">Zinc</keyword>
<dbReference type="PANTHER" id="PTHR12553">
    <property type="entry name" value="ZINC PHOSPHODIESTERASE ELAC PROTEIN 2"/>
    <property type="match status" value="1"/>
</dbReference>
<dbReference type="GO" id="GO:0042645">
    <property type="term" value="C:mitochondrial nucleoid"/>
    <property type="evidence" value="ECO:0007669"/>
    <property type="project" value="UniProtKB-ARBA"/>
</dbReference>
<feature type="region of interest" description="Disordered" evidence="24">
    <location>
        <begin position="389"/>
        <end position="417"/>
    </location>
</feature>
<dbReference type="GO" id="GO:0046872">
    <property type="term" value="F:metal ion binding"/>
    <property type="evidence" value="ECO:0007669"/>
    <property type="project" value="UniProtKB-KW"/>
</dbReference>
<dbReference type="FunFam" id="3.60.15.10:FF:000014">
    <property type="entry name" value="Zinc phosphodiesterase ELAC protein 2"/>
    <property type="match status" value="1"/>
</dbReference>
<evidence type="ECO:0000259" key="25">
    <source>
        <dbReference type="Pfam" id="PF13691"/>
    </source>
</evidence>
<keyword evidence="13" id="KW-0378">Hydrolase</keyword>
<comment type="cofactor">
    <cofactor evidence="2">
        <name>Zn(2+)</name>
        <dbReference type="ChEBI" id="CHEBI:29105"/>
    </cofactor>
</comment>
<keyword evidence="27" id="KW-1185">Reference proteome</keyword>
<evidence type="ECO:0000256" key="11">
    <source>
        <dbReference type="ARBA" id="ARBA00022723"/>
    </source>
</evidence>
<keyword evidence="11" id="KW-0479">Metal-binding</keyword>
<comment type="similarity">
    <text evidence="5">Belongs to the RNase Z family.</text>
</comment>
<evidence type="ECO:0000256" key="21">
    <source>
        <dbReference type="ARBA" id="ARBA00032616"/>
    </source>
</evidence>
<dbReference type="InterPro" id="IPR036866">
    <property type="entry name" value="RibonucZ/Hydroxyglut_hydro"/>
</dbReference>
<dbReference type="EC" id="3.1.26.11" evidence="6"/>
<evidence type="ECO:0000256" key="5">
    <source>
        <dbReference type="ARBA" id="ARBA00007823"/>
    </source>
</evidence>
<evidence type="ECO:0000256" key="22">
    <source>
        <dbReference type="ARBA" id="ARBA00046098"/>
    </source>
</evidence>
<evidence type="ECO:0000256" key="2">
    <source>
        <dbReference type="ARBA" id="ARBA00001947"/>
    </source>
</evidence>
<evidence type="ECO:0000256" key="18">
    <source>
        <dbReference type="ARBA" id="ARBA00030689"/>
    </source>
</evidence>
<dbReference type="InterPro" id="IPR047151">
    <property type="entry name" value="RNZ2-like"/>
</dbReference>
<comment type="catalytic activity">
    <reaction evidence="1">
        <text>Endonucleolytic cleavage of RNA, removing extra 3' nucleotides from tRNA precursor, generating 3' termini of tRNAs. A 3'-hydroxy group is left at the tRNA terminus and a 5'-phosphoryl group is left at the trailer molecule.</text>
        <dbReference type="EC" id="3.1.26.11"/>
    </reaction>
</comment>
<dbReference type="GO" id="GO:1990180">
    <property type="term" value="P:mitochondrial tRNA 3'-end processing"/>
    <property type="evidence" value="ECO:0007669"/>
    <property type="project" value="TreeGrafter"/>
</dbReference>
<name>A0A0M3QUF9_DROBS</name>
<comment type="function">
    <text evidence="22">Zinc phosphodiesterase, which displays mitochondrial tRNA 3'-processing endonuclease activity. Involved in tRNA maturation, by removing a 3'-trailer from precursor tRNA. Associates with mitochondrial DNA complexes at the nucleoids to initiate RNA processing and ribosome assembly.</text>
</comment>
<dbReference type="PANTHER" id="PTHR12553:SF49">
    <property type="entry name" value="ZINC PHOSPHODIESTERASE ELAC PROTEIN 2"/>
    <property type="match status" value="1"/>
</dbReference>
<dbReference type="EMBL" id="CP012524">
    <property type="protein sequence ID" value="ALC40593.1"/>
    <property type="molecule type" value="Genomic_DNA"/>
</dbReference>
<evidence type="ECO:0000256" key="19">
    <source>
        <dbReference type="ARBA" id="ARBA00030729"/>
    </source>
</evidence>
<evidence type="ECO:0000256" key="15">
    <source>
        <dbReference type="ARBA" id="ARBA00022946"/>
    </source>
</evidence>
<feature type="compositionally biased region" description="Polar residues" evidence="24">
    <location>
        <begin position="398"/>
        <end position="415"/>
    </location>
</feature>
<feature type="domain" description="tRNase Z endonuclease" evidence="25">
    <location>
        <begin position="84"/>
        <end position="133"/>
    </location>
</feature>
<dbReference type="Gene3D" id="3.60.15.10">
    <property type="entry name" value="Ribonuclease Z/Hydroxyacylglutathione hydrolase-like"/>
    <property type="match status" value="2"/>
</dbReference>
<evidence type="ECO:0000313" key="27">
    <source>
        <dbReference type="Proteomes" id="UP000494163"/>
    </source>
</evidence>
<keyword evidence="10" id="KW-0540">Nuclease</keyword>
<gene>
    <name evidence="26" type="ORF">Dbus_chr2Rg172</name>
</gene>
<dbReference type="Pfam" id="PF23023">
    <property type="entry name" value="Anti-Pycsar_Apyc1"/>
    <property type="match status" value="1"/>
</dbReference>
<protein>
    <recommendedName>
        <fullName evidence="7">Zinc phosphodiesterase ELAC protein 2</fullName>
        <ecNumber evidence="6">3.1.26.11</ecNumber>
    </recommendedName>
    <alternativeName>
        <fullName evidence="21">ElaC homolog protein 2</fullName>
    </alternativeName>
    <alternativeName>
        <fullName evidence="19">Ribonuclease Z 2</fullName>
    </alternativeName>
    <alternativeName>
        <fullName evidence="20">tRNA 3 endonuclease 2</fullName>
    </alternativeName>
    <alternativeName>
        <fullName evidence="18">tRNase Z 2</fullName>
    </alternativeName>
</protein>
<sequence>MWLAKLQTSCGCIKLQTNGRFIRNLTTQHSRMSCKTITVDQDDEIRKLPDKYERQPNVLRKKFTSGVPGTVNLQVLGAGANGSPSSVYLFTDQARYLFNCGEGTQRLAYEHKTRLSRLEHIFVTRNTWTTVGGLPGLALTVQDVGVRNLGLHGPPQLDTMLQSMRRFVMLKNLQIDTIDSTQRELFEDSILSVQPVVLTSELQPTQEILSYICKLKPRPGALNLVKCVEHGVPPGPLLGKLKNGQDITLPDGKLVRSVDVTEPGETALSFVFIDVPSEDYLPSLEAQATEYKQLAGSELTEVALVVHFTPTEMTAQAAYERFMADNFSPGTQHIYLNSALNKFSGCVAANRIQYQLNQLHPHIFPLLAESLELQDSCPSLNLSQNLKKTKLEDEQSNEEPTQTEQAAQGVGSMSSFHLRPRKGLDRTLEAKLNPEEYIKETHAVPGFTELLAQLQKETEALKITESSSYPRIIFLGTGSCIPNKTRNVSSILIQTAPAAYMLLDCGEGTYGQIVRLFGRERTQEVMRQLQAVYVSHLHADHHIGLIDLLLQRQKLQPAQKLLLLAPRQIEPWLNFYNRQIQSIAEAYTLRGNGELLDEPLTDESVQCMGLSAIATCLVKHCPSAFGISLTLQSQFEGEPIKVTYSGDTMPCEDLVELGRNSTVLIHEATMEDDLEEEARIKTHSTVSQAIQQGRDMQAKHIILTHFSQRYAKCPRLPSTDDMQQVAIAFDNMQVTVEQLQHYHKLYPALLAMYAEYTEELEQRAVKRELKQERKRKLAQT</sequence>
<keyword evidence="15" id="KW-0809">Transit peptide</keyword>
<evidence type="ECO:0000256" key="12">
    <source>
        <dbReference type="ARBA" id="ARBA00022759"/>
    </source>
</evidence>
<dbReference type="GO" id="GO:0005634">
    <property type="term" value="C:nucleus"/>
    <property type="evidence" value="ECO:0007669"/>
    <property type="project" value="UniProtKB-SubCell"/>
</dbReference>
<dbReference type="OrthoDB" id="527344at2759"/>
<evidence type="ECO:0000256" key="6">
    <source>
        <dbReference type="ARBA" id="ARBA00012477"/>
    </source>
</evidence>
<evidence type="ECO:0000256" key="3">
    <source>
        <dbReference type="ARBA" id="ARBA00004123"/>
    </source>
</evidence>
<dbReference type="FunFam" id="3.60.15.10:FF:000051">
    <property type="entry name" value="Ribonuclease Z, mitochondrial"/>
    <property type="match status" value="1"/>
</dbReference>
<keyword evidence="17" id="KW-0539">Nucleus</keyword>
<organism evidence="26 27">
    <name type="scientific">Drosophila busckii</name>
    <name type="common">Fruit fly</name>
    <dbReference type="NCBI Taxonomy" id="30019"/>
    <lineage>
        <taxon>Eukaryota</taxon>
        <taxon>Metazoa</taxon>
        <taxon>Ecdysozoa</taxon>
        <taxon>Arthropoda</taxon>
        <taxon>Hexapoda</taxon>
        <taxon>Insecta</taxon>
        <taxon>Pterygota</taxon>
        <taxon>Neoptera</taxon>
        <taxon>Endopterygota</taxon>
        <taxon>Diptera</taxon>
        <taxon>Brachycera</taxon>
        <taxon>Muscomorpha</taxon>
        <taxon>Ephydroidea</taxon>
        <taxon>Drosophilidae</taxon>
        <taxon>Drosophila</taxon>
    </lineage>
</organism>
<evidence type="ECO:0000256" key="10">
    <source>
        <dbReference type="ARBA" id="ARBA00022722"/>
    </source>
</evidence>
<keyword evidence="16" id="KW-0496">Mitochondrion</keyword>
<proteinExistence type="inferred from homology"/>
<evidence type="ECO:0000256" key="16">
    <source>
        <dbReference type="ARBA" id="ARBA00023128"/>
    </source>
</evidence>
<dbReference type="InterPro" id="IPR027794">
    <property type="entry name" value="tRNase_Z_dom"/>
</dbReference>
<dbReference type="Proteomes" id="UP000494163">
    <property type="component" value="Chromosome 2R"/>
</dbReference>
<keyword evidence="8" id="KW-0597">Phosphoprotein</keyword>
<accession>A0A0M3QUF9</accession>
<evidence type="ECO:0000256" key="24">
    <source>
        <dbReference type="SAM" id="MobiDB-lite"/>
    </source>
</evidence>